<gene>
    <name evidence="2" type="ORF">AVDCRST_MAG25-2462</name>
</gene>
<dbReference type="AlphaFoldDB" id="A0A6J4RS99"/>
<accession>A0A6J4RS99</accession>
<reference evidence="2" key="1">
    <citation type="submission" date="2020-02" db="EMBL/GenBank/DDBJ databases">
        <authorList>
            <person name="Meier V. D."/>
        </authorList>
    </citation>
    <scope>NUCLEOTIDE SEQUENCE</scope>
    <source>
        <strain evidence="2">AVDCRST_MAG25</strain>
    </source>
</reference>
<evidence type="ECO:0000259" key="1">
    <source>
        <dbReference type="Pfam" id="PF12680"/>
    </source>
</evidence>
<dbReference type="Gene3D" id="3.10.450.50">
    <property type="match status" value="1"/>
</dbReference>
<feature type="domain" description="SnoaL-like" evidence="1">
    <location>
        <begin position="22"/>
        <end position="130"/>
    </location>
</feature>
<proteinExistence type="predicted"/>
<sequence length="140" mass="15118">MTKRTGGGEFPAAELVDDAAVVRAMYRALEEGDLESISYHADPGIEWIHPLVTRLPFDGTRRGLTAVLRSAFRRDAEGTGPRVSAASFLEFGDGVLVAGSFFGDREAPAERAGEPFLQECFVRGGRIVRIREYPAGSTSG</sequence>
<organism evidence="2">
    <name type="scientific">uncultured Rubrobacteraceae bacterium</name>
    <dbReference type="NCBI Taxonomy" id="349277"/>
    <lineage>
        <taxon>Bacteria</taxon>
        <taxon>Bacillati</taxon>
        <taxon>Actinomycetota</taxon>
        <taxon>Rubrobacteria</taxon>
        <taxon>Rubrobacterales</taxon>
        <taxon>Rubrobacteraceae</taxon>
        <taxon>environmental samples</taxon>
    </lineage>
</organism>
<protein>
    <recommendedName>
        <fullName evidence="1">SnoaL-like domain-containing protein</fullName>
    </recommendedName>
</protein>
<name>A0A6J4RS99_9ACTN</name>
<dbReference type="SUPFAM" id="SSF54427">
    <property type="entry name" value="NTF2-like"/>
    <property type="match status" value="1"/>
</dbReference>
<dbReference type="InterPro" id="IPR037401">
    <property type="entry name" value="SnoaL-like"/>
</dbReference>
<evidence type="ECO:0000313" key="2">
    <source>
        <dbReference type="EMBL" id="CAA9476568.1"/>
    </source>
</evidence>
<dbReference type="EMBL" id="CADCVI010000155">
    <property type="protein sequence ID" value="CAA9476568.1"/>
    <property type="molecule type" value="Genomic_DNA"/>
</dbReference>
<dbReference type="InterPro" id="IPR032710">
    <property type="entry name" value="NTF2-like_dom_sf"/>
</dbReference>
<dbReference type="Pfam" id="PF12680">
    <property type="entry name" value="SnoaL_2"/>
    <property type="match status" value="1"/>
</dbReference>